<dbReference type="Pfam" id="PF01978">
    <property type="entry name" value="TrmB"/>
    <property type="match status" value="1"/>
</dbReference>
<dbReference type="SUPFAM" id="SSF46785">
    <property type="entry name" value="Winged helix' DNA-binding domain"/>
    <property type="match status" value="1"/>
</dbReference>
<accession>A0A1F6Y3J1</accession>
<dbReference type="Gene3D" id="1.10.10.10">
    <property type="entry name" value="Winged helix-like DNA-binding domain superfamily/Winged helix DNA-binding domain"/>
    <property type="match status" value="1"/>
</dbReference>
<evidence type="ECO:0000313" key="3">
    <source>
        <dbReference type="Proteomes" id="UP000178645"/>
    </source>
</evidence>
<evidence type="ECO:0000259" key="1">
    <source>
        <dbReference type="Pfam" id="PF01978"/>
    </source>
</evidence>
<dbReference type="Proteomes" id="UP000178645">
    <property type="component" value="Unassembled WGS sequence"/>
</dbReference>
<name>A0A1F6Y3J1_9BACT</name>
<proteinExistence type="predicted"/>
<dbReference type="AlphaFoldDB" id="A0A1F6Y3J1"/>
<dbReference type="PANTHER" id="PTHR34293:SF1">
    <property type="entry name" value="HTH-TYPE TRANSCRIPTIONAL REGULATOR TRMBL2"/>
    <property type="match status" value="1"/>
</dbReference>
<dbReference type="InterPro" id="IPR036388">
    <property type="entry name" value="WH-like_DNA-bd_sf"/>
</dbReference>
<organism evidence="2 3">
    <name type="scientific">Candidatus Nomurabacteria bacterium RIFCSPLOWO2_12_FULL_44_11</name>
    <dbReference type="NCBI Taxonomy" id="1801796"/>
    <lineage>
        <taxon>Bacteria</taxon>
        <taxon>Candidatus Nomuraibacteriota</taxon>
    </lineage>
</organism>
<feature type="domain" description="Transcription regulator TrmB N-terminal" evidence="1">
    <location>
        <begin position="6"/>
        <end position="74"/>
    </location>
</feature>
<protein>
    <recommendedName>
        <fullName evidence="1">Transcription regulator TrmB N-terminal domain-containing protein</fullName>
    </recommendedName>
</protein>
<dbReference type="InterPro" id="IPR002831">
    <property type="entry name" value="Tscrpt_reg_TrmB_N"/>
</dbReference>
<comment type="caution">
    <text evidence="2">The sequence shown here is derived from an EMBL/GenBank/DDBJ whole genome shotgun (WGS) entry which is preliminary data.</text>
</comment>
<gene>
    <name evidence="2" type="ORF">A3G53_02680</name>
</gene>
<sequence>MYIESLEDIGLTPNEAKIYNALLELKKGSIWDISTHAGIHRRNAYDAIQRLIFKGLAFQVLPKKFLTYAPVHPEKLQELVEEKQKSLENILPGLVKRFDKVNVSQSIYVYKGVGGLKNYINLELRVGKPIYGIGSKGSWFDPRIKNFALRAAKKYDALKVQSKIIYDDSVRNHPEVIKAIGGEHKFMPKEFSTESSIDIFGDYVAIYSGINPKQLDDEITIFILKDKSLARDYMKWWKFMWSVLPVGRS</sequence>
<dbReference type="EMBL" id="MFVU01000033">
    <property type="protein sequence ID" value="OGJ00895.1"/>
    <property type="molecule type" value="Genomic_DNA"/>
</dbReference>
<dbReference type="InterPro" id="IPR051797">
    <property type="entry name" value="TrmB-like"/>
</dbReference>
<dbReference type="PANTHER" id="PTHR34293">
    <property type="entry name" value="HTH-TYPE TRANSCRIPTIONAL REGULATOR TRMBL2"/>
    <property type="match status" value="1"/>
</dbReference>
<evidence type="ECO:0000313" key="2">
    <source>
        <dbReference type="EMBL" id="OGJ00895.1"/>
    </source>
</evidence>
<dbReference type="InterPro" id="IPR036390">
    <property type="entry name" value="WH_DNA-bd_sf"/>
</dbReference>
<reference evidence="2 3" key="1">
    <citation type="journal article" date="2016" name="Nat. Commun.">
        <title>Thousands of microbial genomes shed light on interconnected biogeochemical processes in an aquifer system.</title>
        <authorList>
            <person name="Anantharaman K."/>
            <person name="Brown C.T."/>
            <person name="Hug L.A."/>
            <person name="Sharon I."/>
            <person name="Castelle C.J."/>
            <person name="Probst A.J."/>
            <person name="Thomas B.C."/>
            <person name="Singh A."/>
            <person name="Wilkins M.J."/>
            <person name="Karaoz U."/>
            <person name="Brodie E.L."/>
            <person name="Williams K.H."/>
            <person name="Hubbard S.S."/>
            <person name="Banfield J.F."/>
        </authorList>
    </citation>
    <scope>NUCLEOTIDE SEQUENCE [LARGE SCALE GENOMIC DNA]</scope>
</reference>